<evidence type="ECO:0000313" key="2">
    <source>
        <dbReference type="Proteomes" id="UP000185491"/>
    </source>
</evidence>
<dbReference type="KEGG" id="cpho:CPHO_11295"/>
<accession>A0A1L7D5V4</accession>
<keyword evidence="2" id="KW-1185">Reference proteome</keyword>
<protein>
    <submittedName>
        <fullName evidence="1">Uncharacterized protein</fullName>
    </submittedName>
</protein>
<dbReference type="EMBL" id="CP009249">
    <property type="protein sequence ID" value="APT93373.1"/>
    <property type="molecule type" value="Genomic_DNA"/>
</dbReference>
<proteinExistence type="predicted"/>
<organism evidence="1 2">
    <name type="scientific">Corynebacterium phocae</name>
    <dbReference type="NCBI Taxonomy" id="161895"/>
    <lineage>
        <taxon>Bacteria</taxon>
        <taxon>Bacillati</taxon>
        <taxon>Actinomycetota</taxon>
        <taxon>Actinomycetes</taxon>
        <taxon>Mycobacteriales</taxon>
        <taxon>Corynebacteriaceae</taxon>
        <taxon>Corynebacterium</taxon>
    </lineage>
</organism>
<gene>
    <name evidence="1" type="ORF">CPHO_11295</name>
</gene>
<evidence type="ECO:0000313" key="1">
    <source>
        <dbReference type="EMBL" id="APT93373.1"/>
    </source>
</evidence>
<dbReference type="Proteomes" id="UP000185491">
    <property type="component" value="Chromosome"/>
</dbReference>
<sequence>MSGRIFSNELEGKAAAESFRRKNGLGTGPIHDLIKVIEDTTTSEVVILSAPTDCQATFKTFQSAT</sequence>
<reference evidence="1 2" key="1">
    <citation type="submission" date="2014-08" db="EMBL/GenBank/DDBJ databases">
        <title>Complete genome sequence of Corynebacterium phocae M408/89/1(T)(=DSM 44612(T)), isolated from the common seal (Phoca vitulina).</title>
        <authorList>
            <person name="Ruckert C."/>
            <person name="Albersmeier A."/>
            <person name="Winkler A."/>
            <person name="Kalinowski J."/>
        </authorList>
    </citation>
    <scope>NUCLEOTIDE SEQUENCE [LARGE SCALE GENOMIC DNA]</scope>
    <source>
        <strain evidence="1 2">M408/89/1</strain>
    </source>
</reference>
<name>A0A1L7D5V4_9CORY</name>
<dbReference type="AlphaFoldDB" id="A0A1L7D5V4"/>